<gene>
    <name evidence="1" type="ORF">ACFFJ8_25855</name>
</gene>
<evidence type="ECO:0000313" key="2">
    <source>
        <dbReference type="Proteomes" id="UP001589818"/>
    </source>
</evidence>
<keyword evidence="2" id="KW-1185">Reference proteome</keyword>
<dbReference type="Proteomes" id="UP001589818">
    <property type="component" value="Unassembled WGS sequence"/>
</dbReference>
<sequence length="682" mass="77172">MTSSSYAYMLRICLPPGHLEERRLNDLARFCREGRVEDVMFFINAEELNNGHLTVEETRPWLETIDSAKKSLAPYGVTASINPWITLLHSARGRQLKERHRFRLMVDPYGNQSTAVVCPTCPEWQQYITEMYAFYASIKPAVLWVEDDFRFHNHDPLQWGGCFCDEHMREFARKAGVASLDRETFKRGLLQPGDPHQFRRIWLDSCRDTLVELARKISDAVHEVSPDTRIGLMTSSPSVHAAEGRDWHSIMTAFDGEGGNTAIIRTHLPAYTEEAGYKYWWMFNGISRFTAALIPEHTEAYPEFENYPFSRYSKSIAFQKFQLETSLIIGSRGITLDIFDMMGNGIYPQEYYERWLNDEKDYLNAIVALHLHVKDQTGIHVVVNERSSYSLHTAQGERMEELYPNETLWASYLSAFGIANRFTTGLPEDNGIVAVSGQAFRNMGEAAIRDLFDNHTVLLEGEAVHTLCEMGLGMLCGVMRAVWHHYESGFQSYEEITNNREYVGIGSGRMTAQISIGNYLEIEYSDRTKAEVIGHVHNGQGHAAGPGMTLVNDRVFILPYGQLGDAGYQGLLSPIRRAVIQESLQKLSEQPPLMITSYAPHVSVYRFNAAGGETLAIVNASADHVDELSLTDIGMELEGWTEYSRADPSGRPVTIRQDQNGLVFDSDLPALSMKIYHKRSQG</sequence>
<dbReference type="EMBL" id="JBHLVF010000041">
    <property type="protein sequence ID" value="MFC0394774.1"/>
    <property type="molecule type" value="Genomic_DNA"/>
</dbReference>
<evidence type="ECO:0000313" key="1">
    <source>
        <dbReference type="EMBL" id="MFC0394774.1"/>
    </source>
</evidence>
<name>A0ABV6JFS6_9BACL</name>
<reference evidence="1 2" key="1">
    <citation type="submission" date="2024-09" db="EMBL/GenBank/DDBJ databases">
        <authorList>
            <person name="Sun Q."/>
            <person name="Mori K."/>
        </authorList>
    </citation>
    <scope>NUCLEOTIDE SEQUENCE [LARGE SCALE GENOMIC DNA]</scope>
    <source>
        <strain evidence="1 2">CCM 4839</strain>
    </source>
</reference>
<accession>A0ABV6JFS6</accession>
<proteinExistence type="predicted"/>
<comment type="caution">
    <text evidence="1">The sequence shown here is derived from an EMBL/GenBank/DDBJ whole genome shotgun (WGS) entry which is preliminary data.</text>
</comment>
<organism evidence="1 2">
    <name type="scientific">Paenibacillus mendelii</name>
    <dbReference type="NCBI Taxonomy" id="206163"/>
    <lineage>
        <taxon>Bacteria</taxon>
        <taxon>Bacillati</taxon>
        <taxon>Bacillota</taxon>
        <taxon>Bacilli</taxon>
        <taxon>Bacillales</taxon>
        <taxon>Paenibacillaceae</taxon>
        <taxon>Paenibacillus</taxon>
    </lineage>
</organism>
<dbReference type="RefSeq" id="WP_204815942.1">
    <property type="nucleotide sequence ID" value="NZ_JANHOF010000001.1"/>
</dbReference>
<protein>
    <recommendedName>
        <fullName evidence="3">Beta-galactosidase trimerisation domain-containing protein</fullName>
    </recommendedName>
</protein>
<evidence type="ECO:0008006" key="3">
    <source>
        <dbReference type="Google" id="ProtNLM"/>
    </source>
</evidence>